<dbReference type="InterPro" id="IPR011989">
    <property type="entry name" value="ARM-like"/>
</dbReference>
<dbReference type="EMBL" id="GL452067">
    <property type="protein sequence ID" value="EFN77993.1"/>
    <property type="molecule type" value="Genomic_DNA"/>
</dbReference>
<keyword evidence="4" id="KW-0963">Cytoplasm</keyword>
<dbReference type="InterPro" id="IPR015943">
    <property type="entry name" value="WD40/YVTN_repeat-like_dom_sf"/>
</dbReference>
<dbReference type="AlphaFoldDB" id="E2C242"/>
<dbReference type="Gene3D" id="3.10.20.870">
    <property type="entry name" value="PFU (PLAA family ubiquitin binding), C-terminal domain"/>
    <property type="match status" value="1"/>
</dbReference>
<dbReference type="PROSITE" id="PS50294">
    <property type="entry name" value="WD_REPEATS_REGION"/>
    <property type="match status" value="1"/>
</dbReference>
<keyword evidence="13" id="KW-1185">Reference proteome</keyword>
<dbReference type="Pfam" id="PF00400">
    <property type="entry name" value="WD40"/>
    <property type="match status" value="7"/>
</dbReference>
<dbReference type="InterPro" id="IPR001680">
    <property type="entry name" value="WD40_rpt"/>
</dbReference>
<dbReference type="STRING" id="610380.E2C242"/>
<dbReference type="PROSITE" id="PS50082">
    <property type="entry name" value="WD_REPEATS_2"/>
    <property type="match status" value="4"/>
</dbReference>
<accession>E2C242</accession>
<organism evidence="13">
    <name type="scientific">Harpegnathos saltator</name>
    <name type="common">Jerdon's jumping ant</name>
    <dbReference type="NCBI Taxonomy" id="610380"/>
    <lineage>
        <taxon>Eukaryota</taxon>
        <taxon>Metazoa</taxon>
        <taxon>Ecdysozoa</taxon>
        <taxon>Arthropoda</taxon>
        <taxon>Hexapoda</taxon>
        <taxon>Insecta</taxon>
        <taxon>Pterygota</taxon>
        <taxon>Neoptera</taxon>
        <taxon>Endopterygota</taxon>
        <taxon>Hymenoptera</taxon>
        <taxon>Apocrita</taxon>
        <taxon>Aculeata</taxon>
        <taxon>Formicoidea</taxon>
        <taxon>Formicidae</taxon>
        <taxon>Ponerinae</taxon>
        <taxon>Ponerini</taxon>
        <taxon>Harpegnathos</taxon>
    </lineage>
</organism>
<dbReference type="PANTHER" id="PTHR19849">
    <property type="entry name" value="PHOSPHOLIPASE A-2-ACTIVATING PROTEIN"/>
    <property type="match status" value="1"/>
</dbReference>
<feature type="domain" description="PFU" evidence="10">
    <location>
        <begin position="367"/>
        <end position="466"/>
    </location>
</feature>
<dbReference type="Proteomes" id="UP000008237">
    <property type="component" value="Unassembled WGS sequence"/>
</dbReference>
<evidence type="ECO:0000256" key="3">
    <source>
        <dbReference type="ARBA" id="ARBA00008495"/>
    </source>
</evidence>
<dbReference type="KEGG" id="hst:105189100"/>
<evidence type="ECO:0000256" key="7">
    <source>
        <dbReference type="ARBA" id="ARBA00023242"/>
    </source>
</evidence>
<evidence type="ECO:0000256" key="8">
    <source>
        <dbReference type="PROSITE-ProRule" id="PRU00221"/>
    </source>
</evidence>
<reference evidence="12 13" key="1">
    <citation type="journal article" date="2010" name="Science">
        <title>Genomic comparison of the ants Camponotus floridanus and Harpegnathos saltator.</title>
        <authorList>
            <person name="Bonasio R."/>
            <person name="Zhang G."/>
            <person name="Ye C."/>
            <person name="Mutti N.S."/>
            <person name="Fang X."/>
            <person name="Qin N."/>
            <person name="Donahue G."/>
            <person name="Yang P."/>
            <person name="Li Q."/>
            <person name="Li C."/>
            <person name="Zhang P."/>
            <person name="Huang Z."/>
            <person name="Berger S.L."/>
            <person name="Reinberg D."/>
            <person name="Wang J."/>
            <person name="Liebig J."/>
        </authorList>
    </citation>
    <scope>NUCLEOTIDE SEQUENCE [LARGE SCALE GENOMIC DNA]</scope>
    <source>
        <strain evidence="12 13">R22 G/1</strain>
    </source>
</reference>
<feature type="repeat" description="WD" evidence="8">
    <location>
        <begin position="229"/>
        <end position="260"/>
    </location>
</feature>
<comment type="subcellular location">
    <subcellularLocation>
        <location evidence="2">Cytoplasm</location>
    </subcellularLocation>
    <subcellularLocation>
        <location evidence="1">Nucleus</location>
    </subcellularLocation>
</comment>
<dbReference type="CDD" id="cd00200">
    <property type="entry name" value="WD40"/>
    <property type="match status" value="1"/>
</dbReference>
<feature type="repeat" description="WD" evidence="8">
    <location>
        <begin position="148"/>
        <end position="179"/>
    </location>
</feature>
<dbReference type="FunFam" id="2.130.10.10:FF:000175">
    <property type="entry name" value="Phospholipase A-2-activating protein"/>
    <property type="match status" value="1"/>
</dbReference>
<evidence type="ECO:0000256" key="1">
    <source>
        <dbReference type="ARBA" id="ARBA00004123"/>
    </source>
</evidence>
<dbReference type="GO" id="GO:0043130">
    <property type="term" value="F:ubiquitin binding"/>
    <property type="evidence" value="ECO:0007669"/>
    <property type="project" value="TreeGrafter"/>
</dbReference>
<evidence type="ECO:0000259" key="11">
    <source>
        <dbReference type="PROSITE" id="PS51396"/>
    </source>
</evidence>
<dbReference type="InterPro" id="IPR038122">
    <property type="entry name" value="PFU_sf"/>
</dbReference>
<sequence length="775" mass="85587">MDKPSPYKLSSVLLGHTADVRAVATFTDGTVVSVSRDKTARVWKPTGKENKYEQSALLKGHSNFVSAVCVINPSEKSPNGYIITGSNDNIICVYVANETMPMRTITTHQNTVCNLRTGKKEDTFLSSSWDLTAKLWDINDLSKPQLNLVGHTAAVWCVADLPNGNIITGSADKLVIVWSRDGTAQHKLTGHTDCVRDISDIKEDEFITCANDATIRHWNAKLGTCLGTYCGHENYIYGIAATINGTYVFSSGEDRTVRVWHNAEISQTIVLPTQSIWCIKLFSNGDVVTGSSDGAVRIFSSNPERYANSEMLEAFEKEVANTTLNAQQVIGDMNVRDLPDSRVLLQPGQRDGQTKIVNEGDTVRAYSWSQNEQRWIRIGDVMGASGSTAATSGKQLYNGIEYDYVFSVDIQDGVPPLKLPYNKGQDPWHVAQRFLHDNNLSQLFLDQVANFIVKNSEPAPILNTGSQFVDPFTGGSRYVPGSGTSSGTSGITVQPPTFSSSNTSISPSYIPHFKYLKLEQANLSAIFVKLRELNAKQESMYKIAEEKLETIDKLTSDGVSEEVRINAISTLKDLLEWPSDTVFPALDIARLTVLHKEVNDQLCTEELLPIIRRHIKSDAASSNQMLTFRLLANMFQHEKGEKLCLDYRDEMLESLLDLQSLGNKNNQIAISTYILNLIIALNKYDDTPGRTRALNALATMLPRLSEPEAIFRTLVGLGTLLAATPDPDDRNKLISAVRQFENALNILRTLSESATDLSASKKVANCCKQIIDLIA</sequence>
<dbReference type="FunCoup" id="E2C242">
    <property type="interactions" value="2793"/>
</dbReference>
<feature type="region of interest" description="Disordered" evidence="9">
    <location>
        <begin position="483"/>
        <end position="502"/>
    </location>
</feature>
<name>E2C242_HARSA</name>
<dbReference type="Pfam" id="PF08324">
    <property type="entry name" value="PUL"/>
    <property type="match status" value="1"/>
</dbReference>
<dbReference type="GO" id="GO:0010992">
    <property type="term" value="P:ubiquitin recycling"/>
    <property type="evidence" value="ECO:0007669"/>
    <property type="project" value="TreeGrafter"/>
</dbReference>
<evidence type="ECO:0000256" key="5">
    <source>
        <dbReference type="ARBA" id="ARBA00022574"/>
    </source>
</evidence>
<keyword evidence="5 8" id="KW-0853">WD repeat</keyword>
<dbReference type="Gene3D" id="1.25.10.10">
    <property type="entry name" value="Leucine-rich Repeat Variant"/>
    <property type="match status" value="1"/>
</dbReference>
<dbReference type="InterPro" id="IPR015155">
    <property type="entry name" value="PFU"/>
</dbReference>
<dbReference type="PROSITE" id="PS51396">
    <property type="entry name" value="PUL"/>
    <property type="match status" value="1"/>
</dbReference>
<dbReference type="GO" id="GO:0043161">
    <property type="term" value="P:proteasome-mediated ubiquitin-dependent protein catabolic process"/>
    <property type="evidence" value="ECO:0007669"/>
    <property type="project" value="TreeGrafter"/>
</dbReference>
<proteinExistence type="inferred from homology"/>
<dbReference type="SMART" id="SM00320">
    <property type="entry name" value="WD40"/>
    <property type="match status" value="7"/>
</dbReference>
<dbReference type="SUPFAM" id="SSF48371">
    <property type="entry name" value="ARM repeat"/>
    <property type="match status" value="1"/>
</dbReference>
<comment type="similarity">
    <text evidence="3">Belongs to the WD repeat PLAP family.</text>
</comment>
<feature type="domain" description="PUL" evidence="11">
    <location>
        <begin position="508"/>
        <end position="773"/>
    </location>
</feature>
<dbReference type="OrthoDB" id="10265988at2759"/>
<dbReference type="InterPro" id="IPR013535">
    <property type="entry name" value="PUL_dom"/>
</dbReference>
<keyword evidence="6" id="KW-0677">Repeat</keyword>
<feature type="repeat" description="WD" evidence="8">
    <location>
        <begin position="105"/>
        <end position="146"/>
    </location>
</feature>
<evidence type="ECO:0000256" key="6">
    <source>
        <dbReference type="ARBA" id="ARBA00022737"/>
    </source>
</evidence>
<keyword evidence="7" id="KW-0539">Nucleus</keyword>
<evidence type="ECO:0000256" key="9">
    <source>
        <dbReference type="SAM" id="MobiDB-lite"/>
    </source>
</evidence>
<evidence type="ECO:0000256" key="4">
    <source>
        <dbReference type="ARBA" id="ARBA00022490"/>
    </source>
</evidence>
<protein>
    <submittedName>
        <fullName evidence="12">Phospholipase A-2-activating protein</fullName>
    </submittedName>
</protein>
<feature type="repeat" description="WD" evidence="8">
    <location>
        <begin position="13"/>
        <end position="44"/>
    </location>
</feature>
<dbReference type="GO" id="GO:0005634">
    <property type="term" value="C:nucleus"/>
    <property type="evidence" value="ECO:0007669"/>
    <property type="project" value="UniProtKB-SubCell"/>
</dbReference>
<dbReference type="OMA" id="DKCIYYW"/>
<dbReference type="PROSITE" id="PS51394">
    <property type="entry name" value="PFU"/>
    <property type="match status" value="1"/>
</dbReference>
<evidence type="ECO:0000313" key="13">
    <source>
        <dbReference type="Proteomes" id="UP000008237"/>
    </source>
</evidence>
<evidence type="ECO:0000313" key="12">
    <source>
        <dbReference type="EMBL" id="EFN77993.1"/>
    </source>
</evidence>
<evidence type="ECO:0000259" key="10">
    <source>
        <dbReference type="PROSITE" id="PS51394"/>
    </source>
</evidence>
<dbReference type="InParanoid" id="E2C242"/>
<dbReference type="Gene3D" id="2.130.10.10">
    <property type="entry name" value="YVTN repeat-like/Quinoprotein amine dehydrogenase"/>
    <property type="match status" value="1"/>
</dbReference>
<dbReference type="InterPro" id="IPR016024">
    <property type="entry name" value="ARM-type_fold"/>
</dbReference>
<evidence type="ECO:0000256" key="2">
    <source>
        <dbReference type="ARBA" id="ARBA00004496"/>
    </source>
</evidence>
<dbReference type="GO" id="GO:0005737">
    <property type="term" value="C:cytoplasm"/>
    <property type="evidence" value="ECO:0007669"/>
    <property type="project" value="UniProtKB-SubCell"/>
</dbReference>
<dbReference type="SUPFAM" id="SSF50978">
    <property type="entry name" value="WD40 repeat-like"/>
    <property type="match status" value="1"/>
</dbReference>
<gene>
    <name evidence="12" type="ORF">EAI_13927</name>
</gene>
<dbReference type="Pfam" id="PF09070">
    <property type="entry name" value="PFU"/>
    <property type="match status" value="1"/>
</dbReference>
<dbReference type="PANTHER" id="PTHR19849:SF0">
    <property type="entry name" value="PHOSPHOLIPASE A-2-ACTIVATING PROTEIN"/>
    <property type="match status" value="1"/>
</dbReference>
<dbReference type="PhylomeDB" id="E2C242"/>
<dbReference type="InterPro" id="IPR036322">
    <property type="entry name" value="WD40_repeat_dom_sf"/>
</dbReference>